<dbReference type="Proteomes" id="UP000244880">
    <property type="component" value="Unassembled WGS sequence"/>
</dbReference>
<evidence type="ECO:0000313" key="1">
    <source>
        <dbReference type="EMBL" id="SPH22085.1"/>
    </source>
</evidence>
<accession>A0A2R8BG53</accession>
<reference evidence="1 2" key="1">
    <citation type="submission" date="2018-03" db="EMBL/GenBank/DDBJ databases">
        <authorList>
            <person name="Keele B.F."/>
        </authorList>
    </citation>
    <scope>NUCLEOTIDE SEQUENCE [LARGE SCALE GENOMIC DNA]</scope>
    <source>
        <strain evidence="1 2">CECT 8599</strain>
    </source>
</reference>
<proteinExistence type="predicted"/>
<evidence type="ECO:0000313" key="2">
    <source>
        <dbReference type="Proteomes" id="UP000244880"/>
    </source>
</evidence>
<dbReference type="AlphaFoldDB" id="A0A2R8BG53"/>
<organism evidence="1 2">
    <name type="scientific">Ascidiaceihabitans donghaensis</name>
    <dbReference type="NCBI Taxonomy" id="1510460"/>
    <lineage>
        <taxon>Bacteria</taxon>
        <taxon>Pseudomonadati</taxon>
        <taxon>Pseudomonadota</taxon>
        <taxon>Alphaproteobacteria</taxon>
        <taxon>Rhodobacterales</taxon>
        <taxon>Paracoccaceae</taxon>
        <taxon>Ascidiaceihabitans</taxon>
    </lineage>
</organism>
<keyword evidence="2" id="KW-1185">Reference proteome</keyword>
<sequence>MGTIDISKYLKSAATSAASAFGSAVGAQGADFVLNLVGIETDELAPVKRALADIQQTLKRVEAKLGTIENKIDWLLTMKSFSELKALVDTQFDNAAGLIAAQNNSTTRDAEMTAFLNGLNAEKIETAIAALYNDVTGKSSLFGNGENAAKRMYRTEWGTLFANMPLQDATDRAMEICYRVIDLQWRGALLAYNVRMIKGEPTIAQKGIWAAQVRLHEQNKLFVTEAPSLMAYIMSGFPYAAAEGGGWHVRVKSSVTAADSRYLSPDPILWNGNTLISSNMAKTATDVLLVTSQKEPMRFELRGAQQYRGMEIVSQKMPVTAGSRSVYRKFGPREESLPVSVWRGSTNLASNPDVQVNFLTTAKREDYLVRLGNQNLVAYHVQTPKKAPLESSTGVTNTPYNITYATRLPLPAGEAATWEVKLKDSNEVIYKQMFP</sequence>
<gene>
    <name evidence="1" type="ORF">ASD8599_02831</name>
</gene>
<dbReference type="RefSeq" id="WP_108829082.1">
    <property type="nucleotide sequence ID" value="NZ_OMOR01000001.1"/>
</dbReference>
<protein>
    <submittedName>
        <fullName evidence="1">Uncharacterized protein</fullName>
    </submittedName>
</protein>
<dbReference type="EMBL" id="OMOR01000001">
    <property type="protein sequence ID" value="SPH22085.1"/>
    <property type="molecule type" value="Genomic_DNA"/>
</dbReference>
<name>A0A2R8BG53_9RHOB</name>